<keyword evidence="5" id="KW-0547">Nucleotide-binding</keyword>
<dbReference type="CDD" id="cd16917">
    <property type="entry name" value="HATPase_UhpB-NarQ-NarX-like"/>
    <property type="match status" value="1"/>
</dbReference>
<evidence type="ECO:0000256" key="7">
    <source>
        <dbReference type="ARBA" id="ARBA00022840"/>
    </source>
</evidence>
<dbReference type="Proteomes" id="UP000183585">
    <property type="component" value="Unassembled WGS sequence"/>
</dbReference>
<dbReference type="PANTHER" id="PTHR24421:SF10">
    <property type="entry name" value="NITRATE_NITRITE SENSOR PROTEIN NARQ"/>
    <property type="match status" value="1"/>
</dbReference>
<dbReference type="Pfam" id="PF07730">
    <property type="entry name" value="HisKA_3"/>
    <property type="match status" value="1"/>
</dbReference>
<feature type="region of interest" description="Disordered" evidence="9">
    <location>
        <begin position="401"/>
        <end position="423"/>
    </location>
</feature>
<keyword evidence="10" id="KW-1133">Transmembrane helix</keyword>
<name>A0A1C4XTZ0_9ACTN</name>
<dbReference type="Gene3D" id="1.20.5.1930">
    <property type="match status" value="1"/>
</dbReference>
<keyword evidence="10" id="KW-0812">Transmembrane</keyword>
<dbReference type="Pfam" id="PF02518">
    <property type="entry name" value="HATPase_c"/>
    <property type="match status" value="1"/>
</dbReference>
<sequence length="423" mass="43023">MTGTLSGGWRRAGQAAALAGMALLGLVDVVGHRIFPVDGALAVPVALAQVALAVATAAVWLPAHRRGSRRLAAAGGAVAAWSLATTIACATLRGTYGLDGRVPVRESAHLWGLAESLGLLGVVFVLARRAAPLPALAAVAATGLAAAALPLRAEVDADHLIIGMAYALLAAGAAAAGMYLRLTETARERQLATVRAEQRAEFARDLHDFVAHHVTGIVVQAQGARYVAERDPQRAVAALEQIERAGAEAMSAMRRMIGMLRGQGGPADVPVTPLAGAADLAELVTAFTAAGPVPAHLHADGPLGDLPVEVTTSAYRVVMEALTNVRRHATGARRVDVLVSRTPQWLSVRVADDGRGQRGGRPGFGLTGLTERVGALGGRLRAGPGVDGGWLVDATLPLGGGSPAGRGLSGPAARGPAGGEGGR</sequence>
<dbReference type="InterPro" id="IPR050482">
    <property type="entry name" value="Sensor_HK_TwoCompSys"/>
</dbReference>
<evidence type="ECO:0000313" key="13">
    <source>
        <dbReference type="EMBL" id="SCF11786.1"/>
    </source>
</evidence>
<keyword evidence="6 13" id="KW-0418">Kinase</keyword>
<evidence type="ECO:0000256" key="9">
    <source>
        <dbReference type="SAM" id="MobiDB-lite"/>
    </source>
</evidence>
<dbReference type="RefSeq" id="WP_074474647.1">
    <property type="nucleotide sequence ID" value="NZ_FMCT01000005.1"/>
</dbReference>
<feature type="domain" description="Signal transduction histidine kinase subgroup 3 dimerisation and phosphoacceptor" evidence="12">
    <location>
        <begin position="199"/>
        <end position="262"/>
    </location>
</feature>
<evidence type="ECO:0000256" key="1">
    <source>
        <dbReference type="ARBA" id="ARBA00000085"/>
    </source>
</evidence>
<accession>A0A1C4XTZ0</accession>
<keyword evidence="4" id="KW-0808">Transferase</keyword>
<feature type="transmembrane region" description="Helical" evidence="10">
    <location>
        <begin position="12"/>
        <end position="35"/>
    </location>
</feature>
<keyword evidence="8" id="KW-0902">Two-component regulatory system</keyword>
<proteinExistence type="predicted"/>
<evidence type="ECO:0000256" key="10">
    <source>
        <dbReference type="SAM" id="Phobius"/>
    </source>
</evidence>
<feature type="transmembrane region" description="Helical" evidence="10">
    <location>
        <begin position="133"/>
        <end position="153"/>
    </location>
</feature>
<evidence type="ECO:0000256" key="8">
    <source>
        <dbReference type="ARBA" id="ARBA00023012"/>
    </source>
</evidence>
<gene>
    <name evidence="13" type="ORF">GA0070563_105147</name>
</gene>
<feature type="transmembrane region" description="Helical" evidence="10">
    <location>
        <begin position="73"/>
        <end position="96"/>
    </location>
</feature>
<dbReference type="GO" id="GO:0000155">
    <property type="term" value="F:phosphorelay sensor kinase activity"/>
    <property type="evidence" value="ECO:0007669"/>
    <property type="project" value="InterPro"/>
</dbReference>
<evidence type="ECO:0000259" key="12">
    <source>
        <dbReference type="Pfam" id="PF07730"/>
    </source>
</evidence>
<feature type="domain" description="Histidine kinase/HSP90-like ATPase" evidence="11">
    <location>
        <begin position="312"/>
        <end position="398"/>
    </location>
</feature>
<dbReference type="EMBL" id="FMCT01000005">
    <property type="protein sequence ID" value="SCF11786.1"/>
    <property type="molecule type" value="Genomic_DNA"/>
</dbReference>
<dbReference type="AlphaFoldDB" id="A0A1C4XTZ0"/>
<feature type="transmembrane region" description="Helical" evidence="10">
    <location>
        <begin position="108"/>
        <end position="126"/>
    </location>
</feature>
<evidence type="ECO:0000256" key="4">
    <source>
        <dbReference type="ARBA" id="ARBA00022679"/>
    </source>
</evidence>
<dbReference type="GO" id="GO:0046983">
    <property type="term" value="F:protein dimerization activity"/>
    <property type="evidence" value="ECO:0007669"/>
    <property type="project" value="InterPro"/>
</dbReference>
<evidence type="ECO:0000259" key="11">
    <source>
        <dbReference type="Pfam" id="PF02518"/>
    </source>
</evidence>
<evidence type="ECO:0000256" key="3">
    <source>
        <dbReference type="ARBA" id="ARBA00022553"/>
    </source>
</evidence>
<dbReference type="GO" id="GO:0016020">
    <property type="term" value="C:membrane"/>
    <property type="evidence" value="ECO:0007669"/>
    <property type="project" value="InterPro"/>
</dbReference>
<reference evidence="14" key="1">
    <citation type="submission" date="2016-06" db="EMBL/GenBank/DDBJ databases">
        <authorList>
            <person name="Varghese N."/>
            <person name="Submissions Spin"/>
        </authorList>
    </citation>
    <scope>NUCLEOTIDE SEQUENCE [LARGE SCALE GENOMIC DNA]</scope>
    <source>
        <strain evidence="14">DSM 43168</strain>
    </source>
</reference>
<dbReference type="InterPro" id="IPR003594">
    <property type="entry name" value="HATPase_dom"/>
</dbReference>
<dbReference type="Gene3D" id="3.30.565.10">
    <property type="entry name" value="Histidine kinase-like ATPase, C-terminal domain"/>
    <property type="match status" value="1"/>
</dbReference>
<evidence type="ECO:0000256" key="6">
    <source>
        <dbReference type="ARBA" id="ARBA00022777"/>
    </source>
</evidence>
<keyword evidence="14" id="KW-1185">Reference proteome</keyword>
<comment type="catalytic activity">
    <reaction evidence="1">
        <text>ATP + protein L-histidine = ADP + protein N-phospho-L-histidine.</text>
        <dbReference type="EC" id="2.7.13.3"/>
    </reaction>
</comment>
<dbReference type="InterPro" id="IPR011712">
    <property type="entry name" value="Sig_transdc_His_kin_sub3_dim/P"/>
</dbReference>
<keyword evidence="10" id="KW-0472">Membrane</keyword>
<evidence type="ECO:0000256" key="5">
    <source>
        <dbReference type="ARBA" id="ARBA00022741"/>
    </source>
</evidence>
<dbReference type="GO" id="GO:0005524">
    <property type="term" value="F:ATP binding"/>
    <property type="evidence" value="ECO:0007669"/>
    <property type="project" value="UniProtKB-KW"/>
</dbReference>
<evidence type="ECO:0000313" key="14">
    <source>
        <dbReference type="Proteomes" id="UP000183585"/>
    </source>
</evidence>
<organism evidence="13 14">
    <name type="scientific">Micromonospora carbonacea</name>
    <dbReference type="NCBI Taxonomy" id="47853"/>
    <lineage>
        <taxon>Bacteria</taxon>
        <taxon>Bacillati</taxon>
        <taxon>Actinomycetota</taxon>
        <taxon>Actinomycetes</taxon>
        <taxon>Micromonosporales</taxon>
        <taxon>Micromonosporaceae</taxon>
        <taxon>Micromonospora</taxon>
    </lineage>
</organism>
<dbReference type="InterPro" id="IPR036890">
    <property type="entry name" value="HATPase_C_sf"/>
</dbReference>
<dbReference type="PANTHER" id="PTHR24421">
    <property type="entry name" value="NITRATE/NITRITE SENSOR PROTEIN NARX-RELATED"/>
    <property type="match status" value="1"/>
</dbReference>
<feature type="transmembrane region" description="Helical" evidence="10">
    <location>
        <begin position="159"/>
        <end position="180"/>
    </location>
</feature>
<protein>
    <recommendedName>
        <fullName evidence="2">histidine kinase</fullName>
        <ecNumber evidence="2">2.7.13.3</ecNumber>
    </recommendedName>
</protein>
<feature type="transmembrane region" description="Helical" evidence="10">
    <location>
        <begin position="41"/>
        <end position="61"/>
    </location>
</feature>
<evidence type="ECO:0000256" key="2">
    <source>
        <dbReference type="ARBA" id="ARBA00012438"/>
    </source>
</evidence>
<dbReference type="SUPFAM" id="SSF55874">
    <property type="entry name" value="ATPase domain of HSP90 chaperone/DNA topoisomerase II/histidine kinase"/>
    <property type="match status" value="1"/>
</dbReference>
<keyword evidence="7" id="KW-0067">ATP-binding</keyword>
<keyword evidence="3" id="KW-0597">Phosphoprotein</keyword>
<dbReference type="EC" id="2.7.13.3" evidence="2"/>